<sequence length="341" mass="37568">MKKVMFYGPKDIKIEECEIPIPGYGEIVVQNKVALTCGTDVKTYMRGYPGDIPPYGFGHEASGIIYSVGEGVTQFHKGDRVVCHNSAPCQECFYCKKGIHSMCEDILWNMGAFSQYQLIPERIVKQNTFLLPDSMNYETAALMEPLSCVTYGVENVGVQLGDTVVVNGTGPIGLMYIALLVKKGARVIATDLSEARLRVAKKMGAAEIVNAAFGDTVEQVRRLTPDERGCDVAIEATGYPEVWEKNIRMARKGGTVLLFGGTKAGTNLVADANLVHYSQLTIMGLYHTTPRYTMAAFEMLKDGTIKAEDFISESYPLREIEIAILEHAKGQCIKNKIILNE</sequence>
<dbReference type="SUPFAM" id="SSF50129">
    <property type="entry name" value="GroES-like"/>
    <property type="match status" value="1"/>
</dbReference>
<keyword evidence="2 4" id="KW-0862">Zinc</keyword>
<gene>
    <name evidence="6" type="ORF">OCV51_00295</name>
</gene>
<evidence type="ECO:0000259" key="5">
    <source>
        <dbReference type="SMART" id="SM00829"/>
    </source>
</evidence>
<dbReference type="Pfam" id="PF08240">
    <property type="entry name" value="ADH_N"/>
    <property type="match status" value="1"/>
</dbReference>
<dbReference type="EMBL" id="JAOQJX010000001">
    <property type="protein sequence ID" value="MCU6746111.1"/>
    <property type="molecule type" value="Genomic_DNA"/>
</dbReference>
<dbReference type="RefSeq" id="WP_059067464.1">
    <property type="nucleotide sequence ID" value="NZ_JAOQJX010000001.1"/>
</dbReference>
<dbReference type="InterPro" id="IPR036291">
    <property type="entry name" value="NAD(P)-bd_dom_sf"/>
</dbReference>
<evidence type="ECO:0000256" key="2">
    <source>
        <dbReference type="ARBA" id="ARBA00022833"/>
    </source>
</evidence>
<dbReference type="Gene3D" id="3.40.50.720">
    <property type="entry name" value="NAD(P)-binding Rossmann-like Domain"/>
    <property type="match status" value="1"/>
</dbReference>
<dbReference type="PANTHER" id="PTHR43401">
    <property type="entry name" value="L-THREONINE 3-DEHYDROGENASE"/>
    <property type="match status" value="1"/>
</dbReference>
<proteinExistence type="inferred from homology"/>
<feature type="domain" description="Enoyl reductase (ER)" evidence="5">
    <location>
        <begin position="8"/>
        <end position="339"/>
    </location>
</feature>
<organism evidence="6 7">
    <name type="scientific">Faecalicatena acetigenes</name>
    <dbReference type="NCBI Taxonomy" id="2981790"/>
    <lineage>
        <taxon>Bacteria</taxon>
        <taxon>Bacillati</taxon>
        <taxon>Bacillota</taxon>
        <taxon>Clostridia</taxon>
        <taxon>Lachnospirales</taxon>
        <taxon>Lachnospiraceae</taxon>
        <taxon>Faecalicatena</taxon>
    </lineage>
</organism>
<evidence type="ECO:0000256" key="4">
    <source>
        <dbReference type="RuleBase" id="RU361277"/>
    </source>
</evidence>
<dbReference type="Proteomes" id="UP001652394">
    <property type="component" value="Unassembled WGS sequence"/>
</dbReference>
<dbReference type="PROSITE" id="PS00059">
    <property type="entry name" value="ADH_ZINC"/>
    <property type="match status" value="1"/>
</dbReference>
<accession>A0ABT2T897</accession>
<dbReference type="InterPro" id="IPR002328">
    <property type="entry name" value="ADH_Zn_CS"/>
</dbReference>
<dbReference type="InterPro" id="IPR011032">
    <property type="entry name" value="GroES-like_sf"/>
</dbReference>
<dbReference type="InterPro" id="IPR020843">
    <property type="entry name" value="ER"/>
</dbReference>
<comment type="cofactor">
    <cofactor evidence="4">
        <name>Zn(2+)</name>
        <dbReference type="ChEBI" id="CHEBI:29105"/>
    </cofactor>
</comment>
<dbReference type="SUPFAM" id="SSF51735">
    <property type="entry name" value="NAD(P)-binding Rossmann-fold domains"/>
    <property type="match status" value="1"/>
</dbReference>
<evidence type="ECO:0000313" key="6">
    <source>
        <dbReference type="EMBL" id="MCU6746111.1"/>
    </source>
</evidence>
<evidence type="ECO:0000256" key="3">
    <source>
        <dbReference type="ARBA" id="ARBA00023002"/>
    </source>
</evidence>
<evidence type="ECO:0000313" key="7">
    <source>
        <dbReference type="Proteomes" id="UP001652394"/>
    </source>
</evidence>
<comment type="similarity">
    <text evidence="4">Belongs to the zinc-containing alcohol dehydrogenase family.</text>
</comment>
<keyword evidence="3" id="KW-0560">Oxidoreductase</keyword>
<protein>
    <submittedName>
        <fullName evidence="6">Zinc-binding dehydrogenase</fullName>
    </submittedName>
</protein>
<dbReference type="InterPro" id="IPR013149">
    <property type="entry name" value="ADH-like_C"/>
</dbReference>
<reference evidence="6 7" key="1">
    <citation type="journal article" date="2021" name="ISME Commun">
        <title>Automated analysis of genomic sequences facilitates high-throughput and comprehensive description of bacteria.</title>
        <authorList>
            <person name="Hitch T.C.A."/>
        </authorList>
    </citation>
    <scope>NUCLEOTIDE SEQUENCE [LARGE SCALE GENOMIC DNA]</scope>
    <source>
        <strain evidence="6 7">H2_18</strain>
    </source>
</reference>
<dbReference type="PANTHER" id="PTHR43401:SF2">
    <property type="entry name" value="L-THREONINE 3-DEHYDROGENASE"/>
    <property type="match status" value="1"/>
</dbReference>
<dbReference type="InterPro" id="IPR050129">
    <property type="entry name" value="Zn_alcohol_dh"/>
</dbReference>
<dbReference type="Pfam" id="PF00107">
    <property type="entry name" value="ADH_zinc_N"/>
    <property type="match status" value="1"/>
</dbReference>
<comment type="caution">
    <text evidence="6">The sequence shown here is derived from an EMBL/GenBank/DDBJ whole genome shotgun (WGS) entry which is preliminary data.</text>
</comment>
<dbReference type="Gene3D" id="3.90.180.10">
    <property type="entry name" value="Medium-chain alcohol dehydrogenases, catalytic domain"/>
    <property type="match status" value="1"/>
</dbReference>
<keyword evidence="7" id="KW-1185">Reference proteome</keyword>
<dbReference type="InterPro" id="IPR013154">
    <property type="entry name" value="ADH-like_N"/>
</dbReference>
<evidence type="ECO:0000256" key="1">
    <source>
        <dbReference type="ARBA" id="ARBA00022723"/>
    </source>
</evidence>
<dbReference type="SMART" id="SM00829">
    <property type="entry name" value="PKS_ER"/>
    <property type="match status" value="1"/>
</dbReference>
<keyword evidence="1 4" id="KW-0479">Metal-binding</keyword>
<name>A0ABT2T897_9FIRM</name>